<keyword evidence="4 6" id="KW-1133">Transmembrane helix</keyword>
<dbReference type="Pfam" id="PF01594">
    <property type="entry name" value="AI-2E_transport"/>
    <property type="match status" value="1"/>
</dbReference>
<dbReference type="GO" id="GO:0055085">
    <property type="term" value="P:transmembrane transport"/>
    <property type="evidence" value="ECO:0007669"/>
    <property type="project" value="TreeGrafter"/>
</dbReference>
<organism evidence="7 8">
    <name type="scientific">Candidatus Scatocola faecipullorum</name>
    <dbReference type="NCBI Taxonomy" id="2840917"/>
    <lineage>
        <taxon>Bacteria</taxon>
        <taxon>Pseudomonadati</taxon>
        <taxon>Pseudomonadota</taxon>
        <taxon>Alphaproteobacteria</taxon>
        <taxon>Rhodospirillales</taxon>
        <taxon>Rhodospirillaceae</taxon>
        <taxon>Rhodospirillaceae incertae sedis</taxon>
        <taxon>Candidatus Scatocola</taxon>
    </lineage>
</organism>
<dbReference type="PANTHER" id="PTHR21716">
    <property type="entry name" value="TRANSMEMBRANE PROTEIN"/>
    <property type="match status" value="1"/>
</dbReference>
<feature type="transmembrane region" description="Helical" evidence="6">
    <location>
        <begin position="12"/>
        <end position="28"/>
    </location>
</feature>
<accession>A0A9D1M4J9</accession>
<reference evidence="7" key="1">
    <citation type="submission" date="2020-10" db="EMBL/GenBank/DDBJ databases">
        <authorList>
            <person name="Gilroy R."/>
        </authorList>
    </citation>
    <scope>NUCLEOTIDE SEQUENCE</scope>
    <source>
        <strain evidence="7">ChiW3-316</strain>
    </source>
</reference>
<name>A0A9D1M4J9_9PROT</name>
<dbReference type="Proteomes" id="UP000824107">
    <property type="component" value="Unassembled WGS sequence"/>
</dbReference>
<feature type="transmembrane region" description="Helical" evidence="6">
    <location>
        <begin position="308"/>
        <end position="332"/>
    </location>
</feature>
<evidence type="ECO:0000256" key="2">
    <source>
        <dbReference type="ARBA" id="ARBA00009773"/>
    </source>
</evidence>
<dbReference type="GO" id="GO:0016020">
    <property type="term" value="C:membrane"/>
    <property type="evidence" value="ECO:0007669"/>
    <property type="project" value="UniProtKB-SubCell"/>
</dbReference>
<evidence type="ECO:0000256" key="4">
    <source>
        <dbReference type="ARBA" id="ARBA00022989"/>
    </source>
</evidence>
<feature type="transmembrane region" description="Helical" evidence="6">
    <location>
        <begin position="64"/>
        <end position="82"/>
    </location>
</feature>
<comment type="similarity">
    <text evidence="2">Belongs to the autoinducer-2 exporter (AI-2E) (TC 2.A.86) family.</text>
</comment>
<dbReference type="AlphaFoldDB" id="A0A9D1M4J9"/>
<evidence type="ECO:0000313" key="7">
    <source>
        <dbReference type="EMBL" id="HIU53499.1"/>
    </source>
</evidence>
<comment type="caution">
    <text evidence="7">The sequence shown here is derived from an EMBL/GenBank/DDBJ whole genome shotgun (WGS) entry which is preliminary data.</text>
</comment>
<evidence type="ECO:0000256" key="1">
    <source>
        <dbReference type="ARBA" id="ARBA00004141"/>
    </source>
</evidence>
<feature type="transmembrane region" description="Helical" evidence="6">
    <location>
        <begin position="34"/>
        <end position="52"/>
    </location>
</feature>
<keyword evidence="3 6" id="KW-0812">Transmembrane</keyword>
<feature type="transmembrane region" description="Helical" evidence="6">
    <location>
        <begin position="152"/>
        <end position="171"/>
    </location>
</feature>
<evidence type="ECO:0000256" key="6">
    <source>
        <dbReference type="SAM" id="Phobius"/>
    </source>
</evidence>
<evidence type="ECO:0000256" key="5">
    <source>
        <dbReference type="ARBA" id="ARBA00023136"/>
    </source>
</evidence>
<feature type="transmembrane region" description="Helical" evidence="6">
    <location>
        <begin position="211"/>
        <end position="233"/>
    </location>
</feature>
<comment type="subcellular location">
    <subcellularLocation>
        <location evidence="1">Membrane</location>
        <topology evidence="1">Multi-pass membrane protein</topology>
    </subcellularLocation>
</comment>
<dbReference type="InterPro" id="IPR002549">
    <property type="entry name" value="AI-2E-like"/>
</dbReference>
<evidence type="ECO:0000256" key="3">
    <source>
        <dbReference type="ARBA" id="ARBA00022692"/>
    </source>
</evidence>
<keyword evidence="5 6" id="KW-0472">Membrane</keyword>
<proteinExistence type="inferred from homology"/>
<evidence type="ECO:0000313" key="8">
    <source>
        <dbReference type="Proteomes" id="UP000824107"/>
    </source>
</evidence>
<feature type="transmembrane region" description="Helical" evidence="6">
    <location>
        <begin position="270"/>
        <end position="288"/>
    </location>
</feature>
<reference evidence="7" key="2">
    <citation type="journal article" date="2021" name="PeerJ">
        <title>Extensive microbial diversity within the chicken gut microbiome revealed by metagenomics and culture.</title>
        <authorList>
            <person name="Gilroy R."/>
            <person name="Ravi A."/>
            <person name="Getino M."/>
            <person name="Pursley I."/>
            <person name="Horton D.L."/>
            <person name="Alikhan N.F."/>
            <person name="Baker D."/>
            <person name="Gharbi K."/>
            <person name="Hall N."/>
            <person name="Watson M."/>
            <person name="Adriaenssens E.M."/>
            <person name="Foster-Nyarko E."/>
            <person name="Jarju S."/>
            <person name="Secka A."/>
            <person name="Antonio M."/>
            <person name="Oren A."/>
            <person name="Chaudhuri R.R."/>
            <person name="La Ragione R."/>
            <person name="Hildebrand F."/>
            <person name="Pallen M.J."/>
        </authorList>
    </citation>
    <scope>NUCLEOTIDE SEQUENCE</scope>
    <source>
        <strain evidence="7">ChiW3-316</strain>
    </source>
</reference>
<dbReference type="PANTHER" id="PTHR21716:SF62">
    <property type="entry name" value="TRANSPORT PROTEIN YDBI-RELATED"/>
    <property type="match status" value="1"/>
</dbReference>
<gene>
    <name evidence="7" type="ORF">IAD20_05405</name>
</gene>
<dbReference type="EMBL" id="DVNC01000035">
    <property type="protein sequence ID" value="HIU53499.1"/>
    <property type="molecule type" value="Genomic_DNA"/>
</dbReference>
<protein>
    <submittedName>
        <fullName evidence="7">AI-2E family transporter</fullName>
    </submittedName>
</protein>
<sequence>MPFSISAFIRVNRVYFIWAAFMALLYLFRDMFGLVFITFIMCFIASSITHNLRRKYHWSRRSIVIGIYILFLVGVAAFLTLIPTRILSETINFTEQLPNSMNTLKSWVNTHTENNEMIAPLIAQIKNVLLPETAVVSAWNIVRGVLEKGLHYFGWFFLAMLFSFLIMFDLPHLSKGVRHLRFTRLSEAYHETADSIILFAKVVGENFRAQLIISAINTVLTAICLHILGINAVALLCTLVFICGLIPVLGMLISSVPIVLMAINGGGMELGLWAIVMIIAIHMIETYILNPRIVSSVMHINPVMTLIILYIAHSVIGMWGMLLGVPIAVYVYRKISKPVRN</sequence>
<feature type="transmembrane region" description="Helical" evidence="6">
    <location>
        <begin position="239"/>
        <end position="263"/>
    </location>
</feature>